<evidence type="ECO:0000313" key="2">
    <source>
        <dbReference type="Proteomes" id="UP000828390"/>
    </source>
</evidence>
<organism evidence="1 2">
    <name type="scientific">Dreissena polymorpha</name>
    <name type="common">Zebra mussel</name>
    <name type="synonym">Mytilus polymorpha</name>
    <dbReference type="NCBI Taxonomy" id="45954"/>
    <lineage>
        <taxon>Eukaryota</taxon>
        <taxon>Metazoa</taxon>
        <taxon>Spiralia</taxon>
        <taxon>Lophotrochozoa</taxon>
        <taxon>Mollusca</taxon>
        <taxon>Bivalvia</taxon>
        <taxon>Autobranchia</taxon>
        <taxon>Heteroconchia</taxon>
        <taxon>Euheterodonta</taxon>
        <taxon>Imparidentia</taxon>
        <taxon>Neoheterodontei</taxon>
        <taxon>Myida</taxon>
        <taxon>Dreissenoidea</taxon>
        <taxon>Dreissenidae</taxon>
        <taxon>Dreissena</taxon>
    </lineage>
</organism>
<sequence>MLNGSHYVRAVTGMLMVEDLIHKLEWRAFLTHKEKAIYPFLEQMKELQNMRVANERCPEQFEVITGQMVQLHQYCLEFQKKREAKSELCQFFGVWLP</sequence>
<dbReference type="EMBL" id="JAIWYP010000012">
    <property type="protein sequence ID" value="KAH3728903.1"/>
    <property type="molecule type" value="Genomic_DNA"/>
</dbReference>
<reference evidence="1" key="1">
    <citation type="journal article" date="2019" name="bioRxiv">
        <title>The Genome of the Zebra Mussel, Dreissena polymorpha: A Resource for Invasive Species Research.</title>
        <authorList>
            <person name="McCartney M.A."/>
            <person name="Auch B."/>
            <person name="Kono T."/>
            <person name="Mallez S."/>
            <person name="Zhang Y."/>
            <person name="Obille A."/>
            <person name="Becker A."/>
            <person name="Abrahante J.E."/>
            <person name="Garbe J."/>
            <person name="Badalamenti J.P."/>
            <person name="Herman A."/>
            <person name="Mangelson H."/>
            <person name="Liachko I."/>
            <person name="Sullivan S."/>
            <person name="Sone E.D."/>
            <person name="Koren S."/>
            <person name="Silverstein K.A.T."/>
            <person name="Beckman K.B."/>
            <person name="Gohl D.M."/>
        </authorList>
    </citation>
    <scope>NUCLEOTIDE SEQUENCE</scope>
    <source>
        <strain evidence="1">Duluth1</strain>
        <tissue evidence="1">Whole animal</tissue>
    </source>
</reference>
<keyword evidence="2" id="KW-1185">Reference proteome</keyword>
<gene>
    <name evidence="1" type="ORF">DPMN_054866</name>
</gene>
<evidence type="ECO:0000313" key="1">
    <source>
        <dbReference type="EMBL" id="KAH3728903.1"/>
    </source>
</evidence>
<dbReference type="AlphaFoldDB" id="A0A9D4CR72"/>
<name>A0A9D4CR72_DREPO</name>
<reference evidence="1" key="2">
    <citation type="submission" date="2020-11" db="EMBL/GenBank/DDBJ databases">
        <authorList>
            <person name="McCartney M.A."/>
            <person name="Auch B."/>
            <person name="Kono T."/>
            <person name="Mallez S."/>
            <person name="Becker A."/>
            <person name="Gohl D.M."/>
            <person name="Silverstein K.A.T."/>
            <person name="Koren S."/>
            <person name="Bechman K.B."/>
            <person name="Herman A."/>
            <person name="Abrahante J.E."/>
            <person name="Garbe J."/>
        </authorList>
    </citation>
    <scope>NUCLEOTIDE SEQUENCE</scope>
    <source>
        <strain evidence="1">Duluth1</strain>
        <tissue evidence="1">Whole animal</tissue>
    </source>
</reference>
<protein>
    <submittedName>
        <fullName evidence="1">Uncharacterized protein</fullName>
    </submittedName>
</protein>
<proteinExistence type="predicted"/>
<comment type="caution">
    <text evidence="1">The sequence shown here is derived from an EMBL/GenBank/DDBJ whole genome shotgun (WGS) entry which is preliminary data.</text>
</comment>
<dbReference type="Proteomes" id="UP000828390">
    <property type="component" value="Unassembled WGS sequence"/>
</dbReference>
<accession>A0A9D4CR72</accession>